<dbReference type="RefSeq" id="WP_243535138.1">
    <property type="nucleotide sequence ID" value="NZ_CP093442.1"/>
</dbReference>
<reference evidence="2" key="1">
    <citation type="submission" date="2022-03" db="EMBL/GenBank/DDBJ databases">
        <title>Genome Identification and Characterization of new species Bdellovibrio reynosense LBG001 sp. nov. from a Mexico soil sample.</title>
        <authorList>
            <person name="Camilli A."/>
            <person name="Ajao Y."/>
            <person name="Guo X."/>
        </authorList>
    </citation>
    <scope>NUCLEOTIDE SEQUENCE</scope>
    <source>
        <strain evidence="2">LBG001</strain>
    </source>
</reference>
<dbReference type="InterPro" id="IPR036908">
    <property type="entry name" value="RlpA-like_sf"/>
</dbReference>
<keyword evidence="3" id="KW-1185">Reference proteome</keyword>
<name>A0ABY4C823_9BACT</name>
<dbReference type="CDD" id="cd22785">
    <property type="entry name" value="DPBB_MltA-like"/>
    <property type="match status" value="1"/>
</dbReference>
<proteinExistence type="predicted"/>
<evidence type="ECO:0000259" key="1">
    <source>
        <dbReference type="Pfam" id="PF06725"/>
    </source>
</evidence>
<dbReference type="Proteomes" id="UP000830116">
    <property type="component" value="Chromosome"/>
</dbReference>
<dbReference type="EMBL" id="CP093442">
    <property type="protein sequence ID" value="UOE99820.1"/>
    <property type="molecule type" value="Genomic_DNA"/>
</dbReference>
<accession>A0ABY4C823</accession>
<dbReference type="SUPFAM" id="SSF50685">
    <property type="entry name" value="Barwin-like endoglucanases"/>
    <property type="match status" value="1"/>
</dbReference>
<evidence type="ECO:0000313" key="3">
    <source>
        <dbReference type="Proteomes" id="UP000830116"/>
    </source>
</evidence>
<dbReference type="Gene3D" id="2.40.40.10">
    <property type="entry name" value="RlpA-like domain"/>
    <property type="match status" value="1"/>
</dbReference>
<gene>
    <name evidence="2" type="ORF">MNR06_08940</name>
</gene>
<dbReference type="InterPro" id="IPR010611">
    <property type="entry name" value="3D_dom"/>
</dbReference>
<organism evidence="2 3">
    <name type="scientific">Bdellovibrio reynosensis</name>
    <dbReference type="NCBI Taxonomy" id="2835041"/>
    <lineage>
        <taxon>Bacteria</taxon>
        <taxon>Pseudomonadati</taxon>
        <taxon>Bdellovibrionota</taxon>
        <taxon>Bdellovibrionia</taxon>
        <taxon>Bdellovibrionales</taxon>
        <taxon>Pseudobdellovibrionaceae</taxon>
        <taxon>Bdellovibrio</taxon>
    </lineage>
</organism>
<feature type="domain" description="3D" evidence="1">
    <location>
        <begin position="113"/>
        <end position="174"/>
    </location>
</feature>
<dbReference type="Pfam" id="PF06725">
    <property type="entry name" value="3D"/>
    <property type="match status" value="1"/>
</dbReference>
<protein>
    <submittedName>
        <fullName evidence="2">3D domain-containing protein</fullName>
    </submittedName>
</protein>
<sequence length="247" mass="26695">MTNAKNSVHTVKVATKLVTKTILASVFVIVAEAGIAPLCSSSTATTSVYFIPHVKDYCQSSQPCAAFRREVRMQGSGILPGNRLLTYNNKTISMGNCETAFGASNQCLIPYISVAADPKYYSMGDIIEMPSLKGKVMTLPNGKSFVHPGYLIVHDKGGAIKGPNRFDLFTGTMGMHDERNSFGTNADVNTIMADVSDCSDRKNFWVTRRGSEQNEMKMAVIHEALEGTSSNSSMQIAMVANSTSGVR</sequence>
<evidence type="ECO:0000313" key="2">
    <source>
        <dbReference type="EMBL" id="UOE99820.1"/>
    </source>
</evidence>